<protein>
    <recommendedName>
        <fullName evidence="2">BRO1 domain-containing protein</fullName>
    </recommendedName>
</protein>
<reference evidence="3 4" key="1">
    <citation type="submission" date="2023-12" db="EMBL/GenBank/DDBJ databases">
        <title>A high-quality genome assembly for Dillenia turbinata (Dilleniales).</title>
        <authorList>
            <person name="Chanderbali A."/>
        </authorList>
    </citation>
    <scope>NUCLEOTIDE SEQUENCE [LARGE SCALE GENOMIC DNA]</scope>
    <source>
        <strain evidence="3">LSX21</strain>
        <tissue evidence="3">Leaf</tissue>
    </source>
</reference>
<dbReference type="PANTHER" id="PTHR23032">
    <property type="entry name" value="BRO1 DOMAIN-CONTAINING PROTEIN BROX"/>
    <property type="match status" value="1"/>
</dbReference>
<feature type="domain" description="BRO1" evidence="2">
    <location>
        <begin position="65"/>
        <end position="454"/>
    </location>
</feature>
<comment type="similarity">
    <text evidence="1">Belongs to the BROX family.</text>
</comment>
<evidence type="ECO:0000256" key="1">
    <source>
        <dbReference type="ARBA" id="ARBA00008901"/>
    </source>
</evidence>
<proteinExistence type="inferred from homology"/>
<dbReference type="EMBL" id="JBAMMX010000014">
    <property type="protein sequence ID" value="KAK6928581.1"/>
    <property type="molecule type" value="Genomic_DNA"/>
</dbReference>
<dbReference type="Proteomes" id="UP001370490">
    <property type="component" value="Unassembled WGS sequence"/>
</dbReference>
<evidence type="ECO:0000313" key="4">
    <source>
        <dbReference type="Proteomes" id="UP001370490"/>
    </source>
</evidence>
<evidence type="ECO:0000259" key="2">
    <source>
        <dbReference type="PROSITE" id="PS51180"/>
    </source>
</evidence>
<name>A0AAN8VEP7_9MAGN</name>
<accession>A0AAN8VEP7</accession>
<dbReference type="PANTHER" id="PTHR23032:SF2">
    <property type="entry name" value="ENDOSOMAL TARGETING BRO1-LIKE DOMAIN-CONTAINING PROTEIN"/>
    <property type="match status" value="1"/>
</dbReference>
<dbReference type="PROSITE" id="PS51180">
    <property type="entry name" value="BRO1"/>
    <property type="match status" value="1"/>
</dbReference>
<dbReference type="AlphaFoldDB" id="A0AAN8VEP7"/>
<dbReference type="Gene3D" id="1.25.40.280">
    <property type="entry name" value="alix/aip1 like domains"/>
    <property type="match status" value="1"/>
</dbReference>
<dbReference type="CDD" id="cd09034">
    <property type="entry name" value="BRO1_Alix_like"/>
    <property type="match status" value="1"/>
</dbReference>
<dbReference type="SMART" id="SM01041">
    <property type="entry name" value="BRO1"/>
    <property type="match status" value="1"/>
</dbReference>
<dbReference type="InterPro" id="IPR038499">
    <property type="entry name" value="BRO1_sf"/>
</dbReference>
<dbReference type="InterPro" id="IPR038898">
    <property type="entry name" value="BROX"/>
</dbReference>
<evidence type="ECO:0000313" key="3">
    <source>
        <dbReference type="EMBL" id="KAK6928581.1"/>
    </source>
</evidence>
<gene>
    <name evidence="3" type="ORF">RJ641_007172</name>
</gene>
<organism evidence="3 4">
    <name type="scientific">Dillenia turbinata</name>
    <dbReference type="NCBI Taxonomy" id="194707"/>
    <lineage>
        <taxon>Eukaryota</taxon>
        <taxon>Viridiplantae</taxon>
        <taxon>Streptophyta</taxon>
        <taxon>Embryophyta</taxon>
        <taxon>Tracheophyta</taxon>
        <taxon>Spermatophyta</taxon>
        <taxon>Magnoliopsida</taxon>
        <taxon>eudicotyledons</taxon>
        <taxon>Gunneridae</taxon>
        <taxon>Pentapetalae</taxon>
        <taxon>Dilleniales</taxon>
        <taxon>Dilleniaceae</taxon>
        <taxon>Dillenia</taxon>
    </lineage>
</organism>
<keyword evidence="4" id="KW-1185">Reference proteome</keyword>
<sequence>MEISSASLLTHRSFTASFSCISLIHQSAAPKMGCTSSIPKVHCTVGKKKRKMMNIPNVVIFFSLTWIPVQLDLRRSLRGLIPLDLIGRLSTLRNQIAFVAEDTGGSADVELQRMLEEYLPLVLGFTKKELGLLEFVEFKWRSLEERRQARSLLNHSLNLVEQQIIIPNSWFEVLSVVHMMAMLTLSEANSLLIPKDQDGSGEKIVSSDCMKSAIDLMLKASGLLEFCVEEVLIHLPPDILKMVPQDLCKELLKAISVQALGQNATLSVKRRLACEEVSYFEQAHFCLSGCNPINPYLKKHLQFIQWKYLEAKAAAYYYHGLILDKGSEPSCHISAVCCFLAADELLSNSKKTCLSFCLAVPVTRVPPPWGIMKHLHKKIPEIASRKLQMYGYLLDQEKGLKTLPDLPEFQQSLRPDEYELPAMDPAWDTENWDIPGQTLKQHLKDCDEDEMETE</sequence>
<comment type="caution">
    <text evidence="3">The sequence shown here is derived from an EMBL/GenBank/DDBJ whole genome shotgun (WGS) entry which is preliminary data.</text>
</comment>
<dbReference type="InterPro" id="IPR004328">
    <property type="entry name" value="BRO1_dom"/>
</dbReference>